<feature type="compositionally biased region" description="Low complexity" evidence="1">
    <location>
        <begin position="536"/>
        <end position="555"/>
    </location>
</feature>
<evidence type="ECO:0000256" key="1">
    <source>
        <dbReference type="SAM" id="MobiDB-lite"/>
    </source>
</evidence>
<dbReference type="EMBL" id="KV744930">
    <property type="protein sequence ID" value="OCK81190.1"/>
    <property type="molecule type" value="Genomic_DNA"/>
</dbReference>
<evidence type="ECO:0000313" key="3">
    <source>
        <dbReference type="Proteomes" id="UP000250266"/>
    </source>
</evidence>
<feature type="region of interest" description="Disordered" evidence="1">
    <location>
        <begin position="515"/>
        <end position="568"/>
    </location>
</feature>
<protein>
    <submittedName>
        <fullName evidence="2">Uncharacterized protein</fullName>
    </submittedName>
</protein>
<feature type="region of interest" description="Disordered" evidence="1">
    <location>
        <begin position="323"/>
        <end position="388"/>
    </location>
</feature>
<name>A0A8E2EBY1_9PEZI</name>
<evidence type="ECO:0000313" key="2">
    <source>
        <dbReference type="EMBL" id="OCK81190.1"/>
    </source>
</evidence>
<reference evidence="2 3" key="1">
    <citation type="journal article" date="2016" name="Nat. Commun.">
        <title>Ectomycorrhizal ecology is imprinted in the genome of the dominant symbiotic fungus Cenococcum geophilum.</title>
        <authorList>
            <consortium name="DOE Joint Genome Institute"/>
            <person name="Peter M."/>
            <person name="Kohler A."/>
            <person name="Ohm R.A."/>
            <person name="Kuo A."/>
            <person name="Krutzmann J."/>
            <person name="Morin E."/>
            <person name="Arend M."/>
            <person name="Barry K.W."/>
            <person name="Binder M."/>
            <person name="Choi C."/>
            <person name="Clum A."/>
            <person name="Copeland A."/>
            <person name="Grisel N."/>
            <person name="Haridas S."/>
            <person name="Kipfer T."/>
            <person name="LaButti K."/>
            <person name="Lindquist E."/>
            <person name="Lipzen A."/>
            <person name="Maire R."/>
            <person name="Meier B."/>
            <person name="Mihaltcheva S."/>
            <person name="Molinier V."/>
            <person name="Murat C."/>
            <person name="Poggeler S."/>
            <person name="Quandt C.A."/>
            <person name="Sperisen C."/>
            <person name="Tritt A."/>
            <person name="Tisserant E."/>
            <person name="Crous P.W."/>
            <person name="Henrissat B."/>
            <person name="Nehls U."/>
            <person name="Egli S."/>
            <person name="Spatafora J.W."/>
            <person name="Grigoriev I.V."/>
            <person name="Martin F.M."/>
        </authorList>
    </citation>
    <scope>NUCLEOTIDE SEQUENCE [LARGE SCALE GENOMIC DNA]</scope>
    <source>
        <strain evidence="2 3">CBS 459.81</strain>
    </source>
</reference>
<dbReference type="Proteomes" id="UP000250266">
    <property type="component" value="Unassembled WGS sequence"/>
</dbReference>
<feature type="compositionally biased region" description="Basic and acidic residues" evidence="1">
    <location>
        <begin position="327"/>
        <end position="361"/>
    </location>
</feature>
<dbReference type="OrthoDB" id="3943265at2759"/>
<accession>A0A8E2EBY1</accession>
<feature type="compositionally biased region" description="Basic and acidic residues" evidence="1">
    <location>
        <begin position="375"/>
        <end position="388"/>
    </location>
</feature>
<sequence length="568" mass="65770">MDPLPPAALAGAVLTLVGASFNLGARLHGLYNQQCAASREFEAFSHEVRTFGGVWQMIQPCLADSRPWLRGDCLRTLGHICHDTTEILREVTDLIDEFTIRDRKAIIKANIATRRTFALFGTKPVAADRDHRIKEFLKRNDFALQRSQLLYANTTLQLILNVINYARTVPDANTANEFFHNSNLIIIEQNRAWDEMSRRENQEKRERRHLRVEAGAWLGRLPEPDLRPRVEGRASPFDILANQWITPDALESFRGLPDGSVYDDDSEDGRAPFRTVVQQLRDENNQRDQQIVALNQDIDNLTQQMNQHVQYLNNVVENLSAQSAQYEQERNEAREESQRYRQERDQALEERNRALGERDAARQTLNKSEAGSIKYRNERDRAAEQRDEMRKNLKDTAAHRDQYLDARNQERAARVQAQRGLRMAEADRVRYRAERDQAYNQRDQAITERDEALKELNEITAARERSHRRNAVLTRERDKARDDLKEMTAARDKYHMRSHALTKEKELLQEKIDHFIPDQHPTTRRGRRPPAPTGPPISLLTRRPRRGSSTSSRSSYTIAVNSGSEDNR</sequence>
<gene>
    <name evidence="2" type="ORF">K432DRAFT_425154</name>
</gene>
<feature type="compositionally biased region" description="Polar residues" evidence="1">
    <location>
        <begin position="556"/>
        <end position="568"/>
    </location>
</feature>
<dbReference type="AlphaFoldDB" id="A0A8E2EBY1"/>
<organism evidence="2 3">
    <name type="scientific">Lepidopterella palustris CBS 459.81</name>
    <dbReference type="NCBI Taxonomy" id="1314670"/>
    <lineage>
        <taxon>Eukaryota</taxon>
        <taxon>Fungi</taxon>
        <taxon>Dikarya</taxon>
        <taxon>Ascomycota</taxon>
        <taxon>Pezizomycotina</taxon>
        <taxon>Dothideomycetes</taxon>
        <taxon>Pleosporomycetidae</taxon>
        <taxon>Mytilinidiales</taxon>
        <taxon>Argynnaceae</taxon>
        <taxon>Lepidopterella</taxon>
    </lineage>
</organism>
<proteinExistence type="predicted"/>
<keyword evidence="3" id="KW-1185">Reference proteome</keyword>